<comment type="caution">
    <text evidence="2">The sequence shown here is derived from an EMBL/GenBank/DDBJ whole genome shotgun (WGS) entry which is preliminary data.</text>
</comment>
<keyword evidence="3" id="KW-1185">Reference proteome</keyword>
<proteinExistence type="predicted"/>
<feature type="chain" id="PRO_5035232010" description="Virginiamycin B lyase" evidence="1">
    <location>
        <begin position="32"/>
        <end position="671"/>
    </location>
</feature>
<evidence type="ECO:0000313" key="3">
    <source>
        <dbReference type="Proteomes" id="UP000642829"/>
    </source>
</evidence>
<dbReference type="RefSeq" id="WP_189511761.1">
    <property type="nucleotide sequence ID" value="NZ_BMXG01000003.1"/>
</dbReference>
<protein>
    <recommendedName>
        <fullName evidence="4">Virginiamycin B lyase</fullName>
    </recommendedName>
</protein>
<reference evidence="2" key="1">
    <citation type="journal article" date="2014" name="Int. J. Syst. Evol. Microbiol.">
        <title>Complete genome sequence of Corynebacterium casei LMG S-19264T (=DSM 44701T), isolated from a smear-ripened cheese.</title>
        <authorList>
            <consortium name="US DOE Joint Genome Institute (JGI-PGF)"/>
            <person name="Walter F."/>
            <person name="Albersmeier A."/>
            <person name="Kalinowski J."/>
            <person name="Ruckert C."/>
        </authorList>
    </citation>
    <scope>NUCLEOTIDE SEQUENCE</scope>
    <source>
        <strain evidence="2">KCTC 12870</strain>
    </source>
</reference>
<organism evidence="2 3">
    <name type="scientific">Cerasicoccus arenae</name>
    <dbReference type="NCBI Taxonomy" id="424488"/>
    <lineage>
        <taxon>Bacteria</taxon>
        <taxon>Pseudomonadati</taxon>
        <taxon>Verrucomicrobiota</taxon>
        <taxon>Opitutia</taxon>
        <taxon>Puniceicoccales</taxon>
        <taxon>Cerasicoccaceae</taxon>
        <taxon>Cerasicoccus</taxon>
    </lineage>
</organism>
<sequence>MMKLFYQKTARTFAGLFIFPLLAGSLSVAQAAELAGTLELGGATSSRLISNVNVTLYEATEAAPIKRGSAKTNGSGQFLIETDVDATDSIFFVTADLRPRVRFVTVLGPELPAETTINELTTVASSYSMAQFYRSGQISGDPFALTIAAMMNDNIVTPATGESSPVLLNSPNADQTNSLRMTRSLASLLHRCAINPYIAASLIRSTKEYGKPSPANTAVALANLARDPGKNVSHLYRLSKFRPAFTPALEKMPDAWTVTVKVNHSGNDDTMQFGGPANVAFDAWGYAWIPNNVPQGSPNSGDYLIVLQPNGQPADGTNGSPVSPITGGGIYGGGWGVAIDAQDQVWVANFGWGGPDYYPSQTPDSPIGNGTGSVSLVKAEDGEVLSNPDGFFGGVWRAQAIEIDADGNVWVSSFENDSVVVFKDGDPDNAVSLKQYNGSRPFGLSINPDGSAWVADSGGLDGQFTSSLAKVKLNAFGELEQTILLPIGDTLKVVVSDSQGNAWLASQGNDTVYCISPEGVVLGAFSGGGINGPWGLAIDGEDNVWISNFGPLESGSNFTDGGISKICGANPDSWPRRKTLGDPLSPDTGFTVPSAGDQVLLANNEPLYGPDGPPSFSPLMRQTSLQIDAAGNIWTVNNWKPDFDIDNAGDNPGGDGIVIFVGLAPPPPVLF</sequence>
<feature type="signal peptide" evidence="1">
    <location>
        <begin position="1"/>
        <end position="31"/>
    </location>
</feature>
<dbReference type="Proteomes" id="UP000642829">
    <property type="component" value="Unassembled WGS sequence"/>
</dbReference>
<reference evidence="2" key="2">
    <citation type="submission" date="2020-09" db="EMBL/GenBank/DDBJ databases">
        <authorList>
            <person name="Sun Q."/>
            <person name="Kim S."/>
        </authorList>
    </citation>
    <scope>NUCLEOTIDE SEQUENCE</scope>
    <source>
        <strain evidence="2">KCTC 12870</strain>
    </source>
</reference>
<keyword evidence="1" id="KW-0732">Signal</keyword>
<dbReference type="SUPFAM" id="SSF101898">
    <property type="entry name" value="NHL repeat"/>
    <property type="match status" value="1"/>
</dbReference>
<gene>
    <name evidence="2" type="ORF">GCM10007047_06210</name>
</gene>
<accession>A0A8J3DF39</accession>
<evidence type="ECO:0000313" key="2">
    <source>
        <dbReference type="EMBL" id="GHB93498.1"/>
    </source>
</evidence>
<evidence type="ECO:0000256" key="1">
    <source>
        <dbReference type="SAM" id="SignalP"/>
    </source>
</evidence>
<dbReference type="EMBL" id="BMXG01000003">
    <property type="protein sequence ID" value="GHB93498.1"/>
    <property type="molecule type" value="Genomic_DNA"/>
</dbReference>
<dbReference type="InterPro" id="IPR011042">
    <property type="entry name" value="6-blade_b-propeller_TolB-like"/>
</dbReference>
<dbReference type="Gene3D" id="2.120.10.30">
    <property type="entry name" value="TolB, C-terminal domain"/>
    <property type="match status" value="1"/>
</dbReference>
<name>A0A8J3DF39_9BACT</name>
<evidence type="ECO:0008006" key="4">
    <source>
        <dbReference type="Google" id="ProtNLM"/>
    </source>
</evidence>
<dbReference type="AlphaFoldDB" id="A0A8J3DF39"/>